<dbReference type="Proteomes" id="UP000267821">
    <property type="component" value="Unassembled WGS sequence"/>
</dbReference>
<sequence length="254" mass="28090">MADTCCPSAAPKVNVEVNYTPKGAYETYCGFKNYVTGSKHAKRAVLSIYDIFGYFPQTLQGADILAEALDALVVIPDLFKGEPYDYSLFPPDSAEKKAIFQEFWKTKADFGKNQAAIRQITGALKDEFKSVEKWAIIGYCWGGKIATLVSGEGGIFAASAQIHPAALDPTDALALTTPHFCYASKDEPAEAVAKFEENLKSHSNPVVRERSIVDIKRDMFHGWMAARAKLDDETYRKGYQEGYEKVAAFLSKNL</sequence>
<dbReference type="InterPro" id="IPR029058">
    <property type="entry name" value="AB_hydrolase_fold"/>
</dbReference>
<gene>
    <name evidence="2" type="ORF">L211DRAFT_840557</name>
</gene>
<dbReference type="InParanoid" id="A0A3N4LFJ4"/>
<keyword evidence="3" id="KW-1185">Reference proteome</keyword>
<evidence type="ECO:0000313" key="2">
    <source>
        <dbReference type="EMBL" id="RPB21650.1"/>
    </source>
</evidence>
<dbReference type="GO" id="GO:0016787">
    <property type="term" value="F:hydrolase activity"/>
    <property type="evidence" value="ECO:0007669"/>
    <property type="project" value="InterPro"/>
</dbReference>
<dbReference type="AlphaFoldDB" id="A0A3N4LFJ4"/>
<dbReference type="OrthoDB" id="2147163at2759"/>
<dbReference type="PANTHER" id="PTHR47668:SF1">
    <property type="entry name" value="DIENELACTONE HYDROLASE DOMAIN-CONTAINING PROTEIN-RELATED"/>
    <property type="match status" value="1"/>
</dbReference>
<dbReference type="PANTHER" id="PTHR47668">
    <property type="entry name" value="DIENELACTONE HYDROLASE FAMILY PROTEIN (AFU_ORTHOLOGUE AFUA_6G01940)"/>
    <property type="match status" value="1"/>
</dbReference>
<feature type="domain" description="Dienelactone hydrolase" evidence="1">
    <location>
        <begin position="32"/>
        <end position="204"/>
    </location>
</feature>
<evidence type="ECO:0000259" key="1">
    <source>
        <dbReference type="Pfam" id="PF01738"/>
    </source>
</evidence>
<evidence type="ECO:0000313" key="3">
    <source>
        <dbReference type="Proteomes" id="UP000267821"/>
    </source>
</evidence>
<accession>A0A3N4LFJ4</accession>
<proteinExistence type="predicted"/>
<protein>
    <recommendedName>
        <fullName evidence="1">Dienelactone hydrolase domain-containing protein</fullName>
    </recommendedName>
</protein>
<dbReference type="EMBL" id="ML121558">
    <property type="protein sequence ID" value="RPB21650.1"/>
    <property type="molecule type" value="Genomic_DNA"/>
</dbReference>
<dbReference type="Gene3D" id="3.40.50.1820">
    <property type="entry name" value="alpha/beta hydrolase"/>
    <property type="match status" value="1"/>
</dbReference>
<dbReference type="Pfam" id="PF01738">
    <property type="entry name" value="DLH"/>
    <property type="match status" value="1"/>
</dbReference>
<dbReference type="STRING" id="1051890.A0A3N4LFJ4"/>
<dbReference type="InterPro" id="IPR002925">
    <property type="entry name" value="Dienelactn_hydro"/>
</dbReference>
<dbReference type="SUPFAM" id="SSF53474">
    <property type="entry name" value="alpha/beta-Hydrolases"/>
    <property type="match status" value="1"/>
</dbReference>
<name>A0A3N4LFJ4_9PEZI</name>
<organism evidence="2 3">
    <name type="scientific">Terfezia boudieri ATCC MYA-4762</name>
    <dbReference type="NCBI Taxonomy" id="1051890"/>
    <lineage>
        <taxon>Eukaryota</taxon>
        <taxon>Fungi</taxon>
        <taxon>Dikarya</taxon>
        <taxon>Ascomycota</taxon>
        <taxon>Pezizomycotina</taxon>
        <taxon>Pezizomycetes</taxon>
        <taxon>Pezizales</taxon>
        <taxon>Pezizaceae</taxon>
        <taxon>Terfezia</taxon>
    </lineage>
</organism>
<reference evidence="2 3" key="1">
    <citation type="journal article" date="2018" name="Nat. Ecol. Evol.">
        <title>Pezizomycetes genomes reveal the molecular basis of ectomycorrhizal truffle lifestyle.</title>
        <authorList>
            <person name="Murat C."/>
            <person name="Payen T."/>
            <person name="Noel B."/>
            <person name="Kuo A."/>
            <person name="Morin E."/>
            <person name="Chen J."/>
            <person name="Kohler A."/>
            <person name="Krizsan K."/>
            <person name="Balestrini R."/>
            <person name="Da Silva C."/>
            <person name="Montanini B."/>
            <person name="Hainaut M."/>
            <person name="Levati E."/>
            <person name="Barry K.W."/>
            <person name="Belfiori B."/>
            <person name="Cichocki N."/>
            <person name="Clum A."/>
            <person name="Dockter R.B."/>
            <person name="Fauchery L."/>
            <person name="Guy J."/>
            <person name="Iotti M."/>
            <person name="Le Tacon F."/>
            <person name="Lindquist E.A."/>
            <person name="Lipzen A."/>
            <person name="Malagnac F."/>
            <person name="Mello A."/>
            <person name="Molinier V."/>
            <person name="Miyauchi S."/>
            <person name="Poulain J."/>
            <person name="Riccioni C."/>
            <person name="Rubini A."/>
            <person name="Sitrit Y."/>
            <person name="Splivallo R."/>
            <person name="Traeger S."/>
            <person name="Wang M."/>
            <person name="Zifcakova L."/>
            <person name="Wipf D."/>
            <person name="Zambonelli A."/>
            <person name="Paolocci F."/>
            <person name="Nowrousian M."/>
            <person name="Ottonello S."/>
            <person name="Baldrian P."/>
            <person name="Spatafora J.W."/>
            <person name="Henrissat B."/>
            <person name="Nagy L.G."/>
            <person name="Aury J.M."/>
            <person name="Wincker P."/>
            <person name="Grigoriev I.V."/>
            <person name="Bonfante P."/>
            <person name="Martin F.M."/>
        </authorList>
    </citation>
    <scope>NUCLEOTIDE SEQUENCE [LARGE SCALE GENOMIC DNA]</scope>
    <source>
        <strain evidence="2 3">ATCC MYA-4762</strain>
    </source>
</reference>